<sequence>MEMQLPSTTYTPPTEGRRVRNASGNAAPRVVSGPVPTAATRGELQASAMPRNRNVSGGSMASVMTAPPSDDDESVSGSSSGQRNSSDTAQTSRPSTAASGQRAANELTAAPVPAARIAASADANGQLAHREIPANAPALEQAAVDGAERHRPAPLQAISPRVRVLAALDSPLHLDDGTAINPQRLMPLAHELDTARNEGRFPETTTSYMNAQAVLNDYERLQDLEDLERGSRQHTELYIENVRRIQERDSVVVHENHEAHYQQVVDNMMRNQAVGDDLHALIRHAARVASANAVERVLARHQEQGLQVPNMEAVLEDIFAVIEARLLDAAGPLRLNVNALRNMVDHNLAGQVNRMDQGVDNLNRVDQGLGNHLNRINHVDQGLANNLENLTTQLGAMNNNVSAVGNHTNALGALMHALNNTAMATNTQMGQFRGQVEVLQNILNLLPGLIQQAVQQILPGAIQAALTQALSGAGQFRNGKDTNVTVSATDVTNAMNEKGGSAKDNKKGKKRGWFARIFKGCKKDDYNGGSPPPPGTAC</sequence>
<accession>A0ABR2VJ05</accession>
<protein>
    <submittedName>
        <fullName evidence="2">Uncharacterized protein</fullName>
    </submittedName>
</protein>
<dbReference type="Proteomes" id="UP001408356">
    <property type="component" value="Unassembled WGS sequence"/>
</dbReference>
<evidence type="ECO:0000313" key="2">
    <source>
        <dbReference type="EMBL" id="KAK9426766.1"/>
    </source>
</evidence>
<gene>
    <name evidence="2" type="ORF">SUNI508_00293</name>
</gene>
<organism evidence="2 3">
    <name type="scientific">Seiridium unicorne</name>
    <dbReference type="NCBI Taxonomy" id="138068"/>
    <lineage>
        <taxon>Eukaryota</taxon>
        <taxon>Fungi</taxon>
        <taxon>Dikarya</taxon>
        <taxon>Ascomycota</taxon>
        <taxon>Pezizomycotina</taxon>
        <taxon>Sordariomycetes</taxon>
        <taxon>Xylariomycetidae</taxon>
        <taxon>Amphisphaeriales</taxon>
        <taxon>Sporocadaceae</taxon>
        <taxon>Seiridium</taxon>
    </lineage>
</organism>
<feature type="compositionally biased region" description="Polar residues" evidence="1">
    <location>
        <begin position="1"/>
        <end position="12"/>
    </location>
</feature>
<proteinExistence type="predicted"/>
<keyword evidence="3" id="KW-1185">Reference proteome</keyword>
<evidence type="ECO:0000313" key="3">
    <source>
        <dbReference type="Proteomes" id="UP001408356"/>
    </source>
</evidence>
<name>A0ABR2VJ05_9PEZI</name>
<feature type="compositionally biased region" description="Low complexity" evidence="1">
    <location>
        <begin position="75"/>
        <end position="87"/>
    </location>
</feature>
<feature type="region of interest" description="Disordered" evidence="1">
    <location>
        <begin position="1"/>
        <end position="104"/>
    </location>
</feature>
<feature type="compositionally biased region" description="Polar residues" evidence="1">
    <location>
        <begin position="88"/>
        <end position="99"/>
    </location>
</feature>
<comment type="caution">
    <text evidence="2">The sequence shown here is derived from an EMBL/GenBank/DDBJ whole genome shotgun (WGS) entry which is preliminary data.</text>
</comment>
<reference evidence="2 3" key="1">
    <citation type="journal article" date="2024" name="J. Plant Pathol.">
        <title>Sequence and assembly of the genome of Seiridium unicorne, isolate CBS 538.82, causal agent of cypress canker disease.</title>
        <authorList>
            <person name="Scali E."/>
            <person name="Rocca G.D."/>
            <person name="Danti R."/>
            <person name="Garbelotto M."/>
            <person name="Barberini S."/>
            <person name="Baroncelli R."/>
            <person name="Emiliani G."/>
        </authorList>
    </citation>
    <scope>NUCLEOTIDE SEQUENCE [LARGE SCALE GENOMIC DNA]</scope>
    <source>
        <strain evidence="2 3">BM-138-508</strain>
    </source>
</reference>
<dbReference type="EMBL" id="JARVKF010000001">
    <property type="protein sequence ID" value="KAK9426766.1"/>
    <property type="molecule type" value="Genomic_DNA"/>
</dbReference>
<evidence type="ECO:0000256" key="1">
    <source>
        <dbReference type="SAM" id="MobiDB-lite"/>
    </source>
</evidence>